<dbReference type="InterPro" id="IPR005108">
    <property type="entry name" value="HELP"/>
</dbReference>
<dbReference type="CDD" id="cd21948">
    <property type="entry name" value="TD_EMAP2"/>
    <property type="match status" value="1"/>
</dbReference>
<dbReference type="SUPFAM" id="SSF50978">
    <property type="entry name" value="WD40 repeat-like"/>
    <property type="match status" value="1"/>
</dbReference>
<dbReference type="PROSITE" id="PS50082">
    <property type="entry name" value="WD_REPEATS_2"/>
    <property type="match status" value="4"/>
</dbReference>
<dbReference type="InterPro" id="IPR011047">
    <property type="entry name" value="Quinoprotein_ADH-like_sf"/>
</dbReference>
<keyword evidence="7" id="KW-0206">Cytoskeleton</keyword>
<dbReference type="Proteomes" id="UP000472262">
    <property type="component" value="Unassembled WGS sequence"/>
</dbReference>
<dbReference type="AlphaFoldDB" id="A0A672R506"/>
<protein>
    <submittedName>
        <fullName evidence="12">Uncharacterized protein</fullName>
    </submittedName>
</protein>
<gene>
    <name evidence="12" type="primary">eml2</name>
</gene>
<dbReference type="Gene3D" id="2.130.10.10">
    <property type="entry name" value="YVTN repeat-like/Quinoprotein amine dehydrogenase"/>
    <property type="match status" value="2"/>
</dbReference>
<dbReference type="InterPro" id="IPR015943">
    <property type="entry name" value="WD40/YVTN_repeat-like_dom_sf"/>
</dbReference>
<dbReference type="Pfam" id="PF23409">
    <property type="entry name" value="Beta-prop_EML"/>
    <property type="match status" value="1"/>
</dbReference>
<organism evidence="12 13">
    <name type="scientific">Sinocyclocheilus grahami</name>
    <name type="common">Dianchi golden-line fish</name>
    <name type="synonym">Barbus grahami</name>
    <dbReference type="NCBI Taxonomy" id="75366"/>
    <lineage>
        <taxon>Eukaryota</taxon>
        <taxon>Metazoa</taxon>
        <taxon>Chordata</taxon>
        <taxon>Craniata</taxon>
        <taxon>Vertebrata</taxon>
        <taxon>Euteleostomi</taxon>
        <taxon>Actinopterygii</taxon>
        <taxon>Neopterygii</taxon>
        <taxon>Teleostei</taxon>
        <taxon>Ostariophysi</taxon>
        <taxon>Cypriniformes</taxon>
        <taxon>Cyprinidae</taxon>
        <taxon>Cyprininae</taxon>
        <taxon>Sinocyclocheilus</taxon>
    </lineage>
</organism>
<dbReference type="Pfam" id="PF03451">
    <property type="entry name" value="HELP"/>
    <property type="match status" value="1"/>
</dbReference>
<reference evidence="12" key="2">
    <citation type="submission" date="2025-09" db="UniProtKB">
        <authorList>
            <consortium name="Ensembl"/>
        </authorList>
    </citation>
    <scope>IDENTIFICATION</scope>
</reference>
<evidence type="ECO:0000259" key="10">
    <source>
        <dbReference type="Pfam" id="PF23409"/>
    </source>
</evidence>
<dbReference type="SMART" id="SM00320">
    <property type="entry name" value="WD40"/>
    <property type="match status" value="10"/>
</dbReference>
<dbReference type="FunFam" id="2.130.10.10:FF:000011">
    <property type="entry name" value="Echinoderm microtubule-associated protein-like 2 isoform 1"/>
    <property type="match status" value="1"/>
</dbReference>
<dbReference type="Ensembl" id="ENSSGRT00000089032.1">
    <property type="protein sequence ID" value="ENSSGRP00000083592.1"/>
    <property type="gene ID" value="ENSSGRG00000038138.1"/>
</dbReference>
<keyword evidence="6" id="KW-0677">Repeat</keyword>
<dbReference type="InterPro" id="IPR055439">
    <property type="entry name" value="Beta-prop_EML_1st"/>
</dbReference>
<keyword evidence="13" id="KW-1185">Reference proteome</keyword>
<dbReference type="GO" id="GO:0005874">
    <property type="term" value="C:microtubule"/>
    <property type="evidence" value="ECO:0007669"/>
    <property type="project" value="UniProtKB-KW"/>
</dbReference>
<keyword evidence="9" id="KW-0175">Coiled coil</keyword>
<dbReference type="InterPro" id="IPR036322">
    <property type="entry name" value="WD40_repeat_dom_sf"/>
</dbReference>
<evidence type="ECO:0000259" key="11">
    <source>
        <dbReference type="Pfam" id="PF23414"/>
    </source>
</evidence>
<evidence type="ECO:0000256" key="5">
    <source>
        <dbReference type="ARBA" id="ARBA00022701"/>
    </source>
</evidence>
<keyword evidence="5" id="KW-0493">Microtubule</keyword>
<comment type="similarity">
    <text evidence="2">Belongs to the WD repeat EMAP family.</text>
</comment>
<dbReference type="InterPro" id="IPR050630">
    <property type="entry name" value="WD_repeat_EMAP"/>
</dbReference>
<accession>A0A672R506</accession>
<dbReference type="InterPro" id="IPR055442">
    <property type="entry name" value="Beta-prop_EML-like_2nd"/>
</dbReference>
<comment type="subcellular location">
    <subcellularLocation>
        <location evidence="1">Cytoplasm</location>
        <location evidence="1">Cytoskeleton</location>
    </subcellularLocation>
</comment>
<evidence type="ECO:0000313" key="13">
    <source>
        <dbReference type="Proteomes" id="UP000472262"/>
    </source>
</evidence>
<reference evidence="12" key="1">
    <citation type="submission" date="2025-08" db="UniProtKB">
        <authorList>
            <consortium name="Ensembl"/>
        </authorList>
    </citation>
    <scope>IDENTIFICATION</scope>
</reference>
<name>A0A672R506_SINGR</name>
<feature type="repeat" description="WD" evidence="8">
    <location>
        <begin position="471"/>
        <end position="506"/>
    </location>
</feature>
<feature type="repeat" description="WD" evidence="8">
    <location>
        <begin position="388"/>
        <end position="420"/>
    </location>
</feature>
<evidence type="ECO:0000256" key="8">
    <source>
        <dbReference type="PROSITE-ProRule" id="PRU00221"/>
    </source>
</evidence>
<evidence type="ECO:0000256" key="9">
    <source>
        <dbReference type="SAM" id="Coils"/>
    </source>
</evidence>
<evidence type="ECO:0000256" key="1">
    <source>
        <dbReference type="ARBA" id="ARBA00004245"/>
    </source>
</evidence>
<evidence type="ECO:0000256" key="7">
    <source>
        <dbReference type="ARBA" id="ARBA00023212"/>
    </source>
</evidence>
<evidence type="ECO:0000256" key="3">
    <source>
        <dbReference type="ARBA" id="ARBA00022490"/>
    </source>
</evidence>
<dbReference type="GO" id="GO:0000226">
    <property type="term" value="P:microtubule cytoskeleton organization"/>
    <property type="evidence" value="ECO:0007669"/>
    <property type="project" value="TreeGrafter"/>
</dbReference>
<dbReference type="GO" id="GO:0008017">
    <property type="term" value="F:microtubule binding"/>
    <property type="evidence" value="ECO:0007669"/>
    <property type="project" value="TreeGrafter"/>
</dbReference>
<evidence type="ECO:0000256" key="2">
    <source>
        <dbReference type="ARBA" id="ARBA00006489"/>
    </source>
</evidence>
<sequence>MSERVASCGNLYDTNTLLLRYCNGKFGSDLTDGMEMDDRLSHLEQRVQLQEDEIQLLKAALADALRRLGCCEEITQASSKKGGPTKGQCFIMALCVLKAGHRRETIMYSMWKIMYDGYVRMFLRGRPITMHIPDQLRESYSLDHKVALPERKLKLQWVYGYRGRDCRSNLYLLPTGEIVYFNASVVVLYNVEEQQQRHYLGHNDDVKCLAIHPDMVTIATGQVAGTSKDGKALQPHVRVWDSVSLNTLHVIGAGVFDRAVTCVAFSKSNGGAHLCAVDDANDHILSVWDWQKEKQLAEVKCSNDSVLGAVFHPMEANLIVTCGKSHINFWTMEGSTLTKRQGLFEKHEKPKYVLCVAFAGNGDAITGDSSGNIYIWAKGGNRISQVVSGAHEGGIFSLCVLKDGTLVSGGGKDRRVLLWDHDYRKKSEIEVPEAFGPVRTLAEGKQDELFVGTTRNAVLRGSFSGSLTPIVQGHTDELWGLDVHPSTEQFVTCGQDKQVYLWDTSSHLPLWSKAIEVCMNSVFTVTFQWLVLDTDTRDLVSMHTDGNEIISAVKYSPDGVYLAVASHDNFVYIYSVTENGRKYSRVGKCTGHSSFVTHLDWSTDSQFIVTNSGDYEILFWEASSGKHITSADAVRNLEWATSTCVLGFNVFGIWPEGADGTDINALCKSHDNNLLASADDFGKVLLFSNPCSQPRAPSHIYGGHSSHVTNVAFLHDDSHLISTGGKDTSILQWVLA</sequence>
<evidence type="ECO:0000256" key="6">
    <source>
        <dbReference type="ARBA" id="ARBA00022737"/>
    </source>
</evidence>
<dbReference type="Pfam" id="PF23414">
    <property type="entry name" value="Beta-prop_EML_2"/>
    <property type="match status" value="1"/>
</dbReference>
<dbReference type="InterPro" id="IPR001680">
    <property type="entry name" value="WD40_rpt"/>
</dbReference>
<feature type="repeat" description="WD" evidence="8">
    <location>
        <begin position="701"/>
        <end position="736"/>
    </location>
</feature>
<feature type="coiled-coil region" evidence="9">
    <location>
        <begin position="40"/>
        <end position="67"/>
    </location>
</feature>
<evidence type="ECO:0000313" key="12">
    <source>
        <dbReference type="Ensembl" id="ENSSGRP00000083592.1"/>
    </source>
</evidence>
<dbReference type="SUPFAM" id="SSF50998">
    <property type="entry name" value="Quinoprotein alcohol dehydrogenase-like"/>
    <property type="match status" value="1"/>
</dbReference>
<dbReference type="GO" id="GO:0072686">
    <property type="term" value="C:mitotic spindle"/>
    <property type="evidence" value="ECO:0007669"/>
    <property type="project" value="TreeGrafter"/>
</dbReference>
<keyword evidence="4 8" id="KW-0853">WD repeat</keyword>
<evidence type="ECO:0000256" key="4">
    <source>
        <dbReference type="ARBA" id="ARBA00022574"/>
    </source>
</evidence>
<feature type="domain" description="EML-like second beta-propeller" evidence="11">
    <location>
        <begin position="478"/>
        <end position="734"/>
    </location>
</feature>
<dbReference type="PANTHER" id="PTHR13720:SF50">
    <property type="entry name" value="ECHINODERM MICROTUBULE-ASSOCIATED PROTEIN-LIKE 2"/>
    <property type="match status" value="1"/>
</dbReference>
<dbReference type="PROSITE" id="PS50294">
    <property type="entry name" value="WD_REPEATS_REGION"/>
    <property type="match status" value="3"/>
</dbReference>
<dbReference type="FunFam" id="2.130.10.10:FF:000005">
    <property type="entry name" value="Putative echinoderm microtubule-associated protein-like 1"/>
    <property type="match status" value="1"/>
</dbReference>
<dbReference type="PANTHER" id="PTHR13720">
    <property type="entry name" value="WD-40 REPEAT PROTEIN"/>
    <property type="match status" value="1"/>
</dbReference>
<proteinExistence type="inferred from homology"/>
<keyword evidence="3" id="KW-0963">Cytoplasm</keyword>
<feature type="domain" description="EML-like first beta-propeller" evidence="10">
    <location>
        <begin position="195"/>
        <end position="461"/>
    </location>
</feature>
<feature type="repeat" description="WD" evidence="8">
    <location>
        <begin position="589"/>
        <end position="630"/>
    </location>
</feature>